<dbReference type="PANTHER" id="PTHR30069:SF29">
    <property type="entry name" value="HEMOGLOBIN AND HEMOGLOBIN-HAPTOGLOBIN-BINDING PROTEIN 1-RELATED"/>
    <property type="match status" value="1"/>
</dbReference>
<evidence type="ECO:0000256" key="3">
    <source>
        <dbReference type="RuleBase" id="RU003357"/>
    </source>
</evidence>
<dbReference type="Pfam" id="PF00593">
    <property type="entry name" value="TonB_dep_Rec_b-barrel"/>
    <property type="match status" value="1"/>
</dbReference>
<reference evidence="7" key="1">
    <citation type="submission" date="2021-06" db="EMBL/GenBank/DDBJ databases">
        <authorList>
            <person name="Huq M.A."/>
        </authorList>
    </citation>
    <scope>NUCLEOTIDE SEQUENCE</scope>
    <source>
        <strain evidence="7">MAH-26</strain>
    </source>
</reference>
<evidence type="ECO:0000259" key="6">
    <source>
        <dbReference type="Pfam" id="PF07715"/>
    </source>
</evidence>
<feature type="chain" id="PRO_5038955796" evidence="4">
    <location>
        <begin position="25"/>
        <end position="778"/>
    </location>
</feature>
<dbReference type="Pfam" id="PF07715">
    <property type="entry name" value="Plug"/>
    <property type="match status" value="1"/>
</dbReference>
<keyword evidence="2" id="KW-0813">Transport</keyword>
<evidence type="ECO:0000259" key="5">
    <source>
        <dbReference type="Pfam" id="PF00593"/>
    </source>
</evidence>
<dbReference type="PANTHER" id="PTHR30069">
    <property type="entry name" value="TONB-DEPENDENT OUTER MEMBRANE RECEPTOR"/>
    <property type="match status" value="1"/>
</dbReference>
<feature type="domain" description="TonB-dependent receptor-like beta-barrel" evidence="5">
    <location>
        <begin position="295"/>
        <end position="736"/>
    </location>
</feature>
<keyword evidence="2" id="KW-0998">Cell outer membrane</keyword>
<keyword evidence="1 4" id="KW-0732">Signal</keyword>
<gene>
    <name evidence="7" type="ORF">KTO63_19570</name>
</gene>
<dbReference type="GO" id="GO:0044718">
    <property type="term" value="P:siderophore transmembrane transport"/>
    <property type="evidence" value="ECO:0007669"/>
    <property type="project" value="TreeGrafter"/>
</dbReference>
<keyword evidence="7" id="KW-0675">Receptor</keyword>
<comment type="caution">
    <text evidence="7">The sequence shown here is derived from an EMBL/GenBank/DDBJ whole genome shotgun (WGS) entry which is preliminary data.</text>
</comment>
<evidence type="ECO:0000313" key="7">
    <source>
        <dbReference type="EMBL" id="MBV4359378.1"/>
    </source>
</evidence>
<dbReference type="EMBL" id="JAHSPG010000015">
    <property type="protein sequence ID" value="MBV4359378.1"/>
    <property type="molecule type" value="Genomic_DNA"/>
</dbReference>
<feature type="signal peptide" evidence="4">
    <location>
        <begin position="1"/>
        <end position="24"/>
    </location>
</feature>
<protein>
    <submittedName>
        <fullName evidence="7">TonB-dependent receptor</fullName>
    </submittedName>
</protein>
<dbReference type="InterPro" id="IPR012910">
    <property type="entry name" value="Plug_dom"/>
</dbReference>
<accession>A0A9E2SAB5</accession>
<dbReference type="PROSITE" id="PS52016">
    <property type="entry name" value="TONB_DEPENDENT_REC_3"/>
    <property type="match status" value="1"/>
</dbReference>
<dbReference type="GO" id="GO:0015344">
    <property type="term" value="F:siderophore uptake transmembrane transporter activity"/>
    <property type="evidence" value="ECO:0007669"/>
    <property type="project" value="TreeGrafter"/>
</dbReference>
<evidence type="ECO:0000256" key="2">
    <source>
        <dbReference type="PROSITE-ProRule" id="PRU01360"/>
    </source>
</evidence>
<keyword evidence="2 3" id="KW-0472">Membrane</keyword>
<dbReference type="AlphaFoldDB" id="A0A9E2SAB5"/>
<evidence type="ECO:0000256" key="4">
    <source>
        <dbReference type="SAM" id="SignalP"/>
    </source>
</evidence>
<keyword evidence="2" id="KW-1134">Transmembrane beta strand</keyword>
<keyword evidence="2" id="KW-0812">Transmembrane</keyword>
<dbReference type="Pfam" id="PF13715">
    <property type="entry name" value="CarbopepD_reg_2"/>
    <property type="match status" value="1"/>
</dbReference>
<comment type="similarity">
    <text evidence="2 3">Belongs to the TonB-dependent receptor family.</text>
</comment>
<sequence>MQSKKSLQLLVALVLSVLSIAANAQEKFSISGTVKDSATGEDMIGVSVYIKELKNAGIVTNSYGFYSLTVPKGKYTLVAQSVGFNVQSFSLDVNKDIRINVQLARTNSTLQEVIVSSRKKNEAVLRPVMGVEKVSMKEIQNIPVIFGEKDVLKTIQLLPGIQSAGDGNSGFYVRGGSADQNLILLDEAPVYNPSHMLGFFSVFNSDAIKDATIYKGTAPSEYGGRLSSVVDLKMNEGNNKRASVSGGIGLISSRLSVEAPIVKDKGSFIVSARRTYADLFLKLSKDTTAKNSTLYFYDINAKANYKLGDKDRIYLSGYFGRDNFNYNKQFGLDWSNSTATLRWNHIFNSKLFSNTSLIFSNYNYHILLNNNGDDVKITSAIQDWNFKEDLQWYVGGNHNVKFGINSIAHTFIPGEVTANPKSGINNMELQKKHGWENGAYINDTWTFSDHLNINYGIRFSSFSLLGPGTFYTYNDDSSIKDSSVYSKTGLVKTYFFAEPRISLSYIINDEHSIKGGYSRNTQNMHLLSTSSTSSPWDVWIPSSNNVKPEVADLFSVGYFRNFKNNQYEFSTELYYKLMQNQIDYKNGADIYGNENVESQLLFGKGRAYGAEFLIKKKSGKLTGWIGYTLAKSERQFAEINKGAWFSARQDRTHDISVVAMYELSKKWTFSADFVYYTGNATTFPSGKYEVDNQVVNYYTERNGYRMPAYHRLDLGATYIVKKTATKESSWTFSLYNAYGRENAYTINFKTNPDDPTKTEAVQVALFKFIPSVTYNFKF</sequence>
<evidence type="ECO:0000256" key="1">
    <source>
        <dbReference type="ARBA" id="ARBA00022729"/>
    </source>
</evidence>
<keyword evidence="3" id="KW-0798">TonB box</keyword>
<proteinExistence type="inferred from homology"/>
<dbReference type="InterPro" id="IPR039426">
    <property type="entry name" value="TonB-dep_rcpt-like"/>
</dbReference>
<dbReference type="RefSeq" id="WP_217793482.1">
    <property type="nucleotide sequence ID" value="NZ_JAHSPG010000015.1"/>
</dbReference>
<dbReference type="GO" id="GO:0009279">
    <property type="term" value="C:cell outer membrane"/>
    <property type="evidence" value="ECO:0007669"/>
    <property type="project" value="UniProtKB-SubCell"/>
</dbReference>
<evidence type="ECO:0000313" key="8">
    <source>
        <dbReference type="Proteomes" id="UP000812270"/>
    </source>
</evidence>
<dbReference type="InterPro" id="IPR000531">
    <property type="entry name" value="Beta-barrel_TonB"/>
</dbReference>
<comment type="subcellular location">
    <subcellularLocation>
        <location evidence="2">Cell outer membrane</location>
        <topology evidence="2">Multi-pass membrane protein</topology>
    </subcellularLocation>
</comment>
<keyword evidence="8" id="KW-1185">Reference proteome</keyword>
<organism evidence="7 8">
    <name type="scientific">Pinibacter aurantiacus</name>
    <dbReference type="NCBI Taxonomy" id="2851599"/>
    <lineage>
        <taxon>Bacteria</taxon>
        <taxon>Pseudomonadati</taxon>
        <taxon>Bacteroidota</taxon>
        <taxon>Chitinophagia</taxon>
        <taxon>Chitinophagales</taxon>
        <taxon>Chitinophagaceae</taxon>
        <taxon>Pinibacter</taxon>
    </lineage>
</organism>
<feature type="domain" description="TonB-dependent receptor plug" evidence="6">
    <location>
        <begin position="147"/>
        <end position="225"/>
    </location>
</feature>
<dbReference type="Proteomes" id="UP000812270">
    <property type="component" value="Unassembled WGS sequence"/>
</dbReference>
<name>A0A9E2SAB5_9BACT</name>